<dbReference type="GO" id="GO:0000917">
    <property type="term" value="P:division septum assembly"/>
    <property type="evidence" value="ECO:0007669"/>
    <property type="project" value="UniProtKB-KW"/>
</dbReference>
<dbReference type="Pfam" id="PF07126">
    <property type="entry name" value="ZapC_C"/>
    <property type="match status" value="1"/>
</dbReference>
<dbReference type="InterPro" id="IPR048373">
    <property type="entry name" value="ZapC_N"/>
</dbReference>
<dbReference type="OrthoDB" id="5765005at2"/>
<dbReference type="PIRSF" id="PIRSF010252">
    <property type="entry name" value="ZapC"/>
    <property type="match status" value="1"/>
</dbReference>
<dbReference type="AlphaFoldDB" id="A0A2I5TJQ1"/>
<evidence type="ECO:0000256" key="2">
    <source>
        <dbReference type="ARBA" id="ARBA00022618"/>
    </source>
</evidence>
<evidence type="ECO:0000313" key="12">
    <source>
        <dbReference type="Proteomes" id="UP000233778"/>
    </source>
</evidence>
<dbReference type="RefSeq" id="WP_021016330.1">
    <property type="nucleotide sequence ID" value="NZ_CP025084.1"/>
</dbReference>
<protein>
    <recommendedName>
        <fullName evidence="5 6">Cell division protein ZapC</fullName>
    </recommendedName>
</protein>
<dbReference type="EMBL" id="CP025085">
    <property type="protein sequence ID" value="AUH00468.1"/>
    <property type="molecule type" value="Genomic_DNA"/>
</dbReference>
<keyword evidence="1 5" id="KW-0963">Cytoplasm</keyword>
<comment type="subunit">
    <text evidence="5">Interacts directly with FtsZ.</text>
</comment>
<comment type="similarity">
    <text evidence="5 6">Belongs to the ZapC family.</text>
</comment>
<evidence type="ECO:0000256" key="6">
    <source>
        <dbReference type="PIRNR" id="PIRNR010252"/>
    </source>
</evidence>
<keyword evidence="3 5" id="KW-0717">Septation</keyword>
<dbReference type="Pfam" id="PF21083">
    <property type="entry name" value="ZapC_N"/>
    <property type="match status" value="1"/>
</dbReference>
<evidence type="ECO:0000256" key="1">
    <source>
        <dbReference type="ARBA" id="ARBA00022490"/>
    </source>
</evidence>
<proteinExistence type="inferred from homology"/>
<dbReference type="KEGG" id="serq:CWC46_12010"/>
<reference evidence="10" key="2">
    <citation type="submission" date="2013-09" db="EMBL/GenBank/DDBJ databases">
        <authorList>
            <person name="Wang G."/>
            <person name="Yang Y."/>
            <person name="Su Y."/>
        </authorList>
    </citation>
    <scope>NUCLEOTIDE SEQUENCE</scope>
    <source>
        <strain evidence="10">ATCC 39006</strain>
    </source>
</reference>
<organism evidence="10 11">
    <name type="scientific">Serratia sp. (strain ATCC 39006)</name>
    <name type="common">Prodigiosinella confusarubida</name>
    <dbReference type="NCBI Taxonomy" id="104623"/>
    <lineage>
        <taxon>Bacteria</taxon>
        <taxon>Pseudomonadati</taxon>
        <taxon>Pseudomonadota</taxon>
        <taxon>Gammaproteobacteria</taxon>
        <taxon>Enterobacterales</taxon>
        <taxon>Pectobacteriaceae</taxon>
        <taxon>Prodigiosinella</taxon>
    </lineage>
</organism>
<feature type="domain" description="Cell-division protein ZapC C-terminal" evidence="7">
    <location>
        <begin position="90"/>
        <end position="171"/>
    </location>
</feature>
<reference evidence="10 11" key="1">
    <citation type="journal article" date="2013" name="Genome Announc.">
        <title>Draft genome sequence of Serratia sp. strain ATCC 39006, a model bacterium for analysis of the biosynthesis and regulation of prodigiosin, a carbapenem, and gas vesicles.</title>
        <authorList>
            <person name="Fineran P.C."/>
            <person name="Iglesias Cans M.C."/>
            <person name="Ramsay J.P."/>
            <person name="Wilf N.M."/>
            <person name="Cossyleon D."/>
            <person name="McNeil M.B."/>
            <person name="Williamson N.R."/>
            <person name="Monson R.E."/>
            <person name="Becher S.A."/>
            <person name="Stanton J.A."/>
            <person name="Brugger K."/>
            <person name="Brown S.D."/>
            <person name="Salmond G.P."/>
        </authorList>
    </citation>
    <scope>NUCLEOTIDE SEQUENCE [LARGE SCALE GENOMIC DNA]</scope>
    <source>
        <strain evidence="10">ATCC 39006</strain>
        <strain evidence="11">ATCC 39006 / SC 11482</strain>
    </source>
</reference>
<evidence type="ECO:0000259" key="7">
    <source>
        <dbReference type="Pfam" id="PF07126"/>
    </source>
</evidence>
<dbReference type="Proteomes" id="UP000233778">
    <property type="component" value="Chromosome"/>
</dbReference>
<dbReference type="GO" id="GO:0005737">
    <property type="term" value="C:cytoplasm"/>
    <property type="evidence" value="ECO:0007669"/>
    <property type="project" value="UniProtKB-SubCell"/>
</dbReference>
<keyword evidence="11" id="KW-1185">Reference proteome</keyword>
<accession>A0A2I5TJQ1</accession>
<reference evidence="9 12" key="3">
    <citation type="submission" date="2017-11" db="EMBL/GenBank/DDBJ databases">
        <title>Complete genome sequence of Serratia sp. ATCC 39006 LacA.</title>
        <authorList>
            <person name="Hampton H.G."/>
            <person name="Jackson S.A."/>
            <person name="Jauregui R."/>
            <person name="Poulter G.T.M."/>
            <person name="Salmond G.P.C."/>
            <person name="Fineran P.C."/>
        </authorList>
    </citation>
    <scope>NUCLEOTIDE SEQUENCE [LARGE SCALE GENOMIC DNA]</scope>
    <source>
        <strain evidence="9 12">ATCC 39006</strain>
    </source>
</reference>
<dbReference type="EMBL" id="CP025084">
    <property type="protein sequence ID" value="AUH04788.1"/>
    <property type="molecule type" value="Genomic_DNA"/>
</dbReference>
<name>A0A2I5TJQ1_SERS3</name>
<evidence type="ECO:0000256" key="3">
    <source>
        <dbReference type="ARBA" id="ARBA00023210"/>
    </source>
</evidence>
<evidence type="ECO:0000313" key="10">
    <source>
        <dbReference type="EMBL" id="AUH04788.1"/>
    </source>
</evidence>
<keyword evidence="2 5" id="KW-0132">Cell division</keyword>
<keyword evidence="4 5" id="KW-0131">Cell cycle</keyword>
<comment type="function">
    <text evidence="5 6">Contributes to the efficiency of the cell division process by stabilizing the polymeric form of the cell division protein FtsZ. Acts by promoting interactions between FtsZ protofilaments and suppressing the GTPase activity of FtsZ.</text>
</comment>
<dbReference type="InterPro" id="IPR009809">
    <property type="entry name" value="ZapC"/>
</dbReference>
<evidence type="ECO:0000256" key="4">
    <source>
        <dbReference type="ARBA" id="ARBA00023306"/>
    </source>
</evidence>
<evidence type="ECO:0000313" key="11">
    <source>
        <dbReference type="Proteomes" id="UP000017700"/>
    </source>
</evidence>
<dbReference type="Proteomes" id="UP000017700">
    <property type="component" value="Chromosome"/>
</dbReference>
<dbReference type="HAMAP" id="MF_00906">
    <property type="entry name" value="ZapC"/>
    <property type="match status" value="1"/>
</dbReference>
<evidence type="ECO:0000259" key="8">
    <source>
        <dbReference type="Pfam" id="PF21083"/>
    </source>
</evidence>
<reference evidence="10" key="4">
    <citation type="submission" date="2017-11" db="EMBL/GenBank/DDBJ databases">
        <title>Complete genome sequence of Serratia sp. ATCC 39006.</title>
        <authorList>
            <person name="Hampton H.G."/>
            <person name="Jackson S.A."/>
            <person name="Jauregui R."/>
            <person name="Poulter G.T.M."/>
            <person name="Salmond G.P.C."/>
            <person name="Fineran P.C."/>
        </authorList>
    </citation>
    <scope>NUCLEOTIDE SEQUENCE</scope>
    <source>
        <strain evidence="10">ATCC 39006</strain>
    </source>
</reference>
<gene>
    <name evidence="5" type="primary">zapC</name>
    <name evidence="9" type="ORF">CWC46_12010</name>
    <name evidence="10" type="ORF">Ser39006_012015</name>
</gene>
<dbReference type="GO" id="GO:0043093">
    <property type="term" value="P:FtsZ-dependent cytokinesis"/>
    <property type="evidence" value="ECO:0007669"/>
    <property type="project" value="UniProtKB-UniRule"/>
</dbReference>
<evidence type="ECO:0000313" key="9">
    <source>
        <dbReference type="EMBL" id="AUH00468.1"/>
    </source>
</evidence>
<feature type="domain" description="Cell-division protein ZapC N-terminal" evidence="8">
    <location>
        <begin position="3"/>
        <end position="89"/>
    </location>
</feature>
<comment type="subcellular location">
    <subcellularLocation>
        <location evidence="5 6">Cytoplasm</location>
    </subcellularLocation>
</comment>
<evidence type="ECO:0000256" key="5">
    <source>
        <dbReference type="HAMAP-Rule" id="MF_00906"/>
    </source>
</evidence>
<sequence length="187" mass="21162">MKFTPDDNWRWYFDTEHERLMLDLANGIIFRSRFPASMLTPDAFNESAFCVDDAALFFTYHEKCQCMNISHEAKAELVLNALVANRFLKPLMPKSWYFAQQEMKSYCPQTGDLVQVVLNDNHEQASFMIVEAGDKASLCLLVQAQVALSGKTMMMGDAIKIMHDRLSPVDEETVAMSSPSTGYARAV</sequence>
<dbReference type="KEGG" id="sera:Ser39006_012015"/>
<dbReference type="InterPro" id="IPR048372">
    <property type="entry name" value="ZapC_C"/>
</dbReference>
<dbReference type="STRING" id="104623.Ser39006_03067"/>